<dbReference type="RefSeq" id="XP_011302684.1">
    <property type="nucleotide sequence ID" value="XM_011304382.1"/>
</dbReference>
<evidence type="ECO:0000313" key="9">
    <source>
        <dbReference type="RefSeq" id="XP_011302684.1"/>
    </source>
</evidence>
<proteinExistence type="inferred from homology"/>
<evidence type="ECO:0000256" key="1">
    <source>
        <dbReference type="ARBA" id="ARBA00004370"/>
    </source>
</evidence>
<evidence type="ECO:0000313" key="8">
    <source>
        <dbReference type="Proteomes" id="UP000694866"/>
    </source>
</evidence>
<dbReference type="InterPro" id="IPR017452">
    <property type="entry name" value="GPCR_Rhodpsn_7TM"/>
</dbReference>
<dbReference type="AlphaFoldDB" id="A0A9R1TZS4"/>
<dbReference type="SUPFAM" id="SSF81321">
    <property type="entry name" value="Family A G protein-coupled receptor-like"/>
    <property type="match status" value="1"/>
</dbReference>
<dbReference type="Pfam" id="PF00001">
    <property type="entry name" value="7tm_1"/>
    <property type="match status" value="1"/>
</dbReference>
<evidence type="ECO:0000256" key="2">
    <source>
        <dbReference type="ARBA" id="ARBA00010663"/>
    </source>
</evidence>
<dbReference type="Proteomes" id="UP000694866">
    <property type="component" value="Unplaced"/>
</dbReference>
<organism evidence="8 9">
    <name type="scientific">Fopius arisanus</name>
    <dbReference type="NCBI Taxonomy" id="64838"/>
    <lineage>
        <taxon>Eukaryota</taxon>
        <taxon>Metazoa</taxon>
        <taxon>Ecdysozoa</taxon>
        <taxon>Arthropoda</taxon>
        <taxon>Hexapoda</taxon>
        <taxon>Insecta</taxon>
        <taxon>Pterygota</taxon>
        <taxon>Neoptera</taxon>
        <taxon>Endopterygota</taxon>
        <taxon>Hymenoptera</taxon>
        <taxon>Apocrita</taxon>
        <taxon>Ichneumonoidea</taxon>
        <taxon>Braconidae</taxon>
        <taxon>Opiinae</taxon>
        <taxon>Fopius</taxon>
    </lineage>
</organism>
<sequence length="436" mass="50423">MAAKAGAIDNDLSRNGTTCPIPLEVLDFLHDFTRPDLETVWPCQVRIYWMNLQPLVHVVRSLLTYVTPLIIVLGVTLNVVSFGMLTALVLCDSGLSLYLRALAISDNGALIFNYAVGIARSRWTEVNTLFMNSRFLCGMYSVAMEFFQITSTWLVVSLTWARVGAVIFPLRSRNKYHDRSVIITIITVICISFTVSLTKLFSGGYESDSIFEFIPCQQVATPWGSSMYVYIAFSTWLPSLFIFVGNVLLIIHMRKSDLIRIQLTRTTRNPMNLASRTSKTLFAVSIVYLILLFPFGCVETLELYWDVILIKYPSKNIAENEQYISWLQEKLLLKWCRGFFFNIYHWNFVINFFLYYLTGKKFRDRVLNALRKTKKIIYDRNIERCRSCCKFTRNLLPMRSNILVIQVITITEPRVSNNVSLEIHNLSFQERDDPHF</sequence>
<feature type="transmembrane region" description="Helical" evidence="6">
    <location>
        <begin position="181"/>
        <end position="201"/>
    </location>
</feature>
<evidence type="ECO:0000256" key="3">
    <source>
        <dbReference type="ARBA" id="ARBA00022692"/>
    </source>
</evidence>
<feature type="transmembrane region" description="Helical" evidence="6">
    <location>
        <begin position="139"/>
        <end position="160"/>
    </location>
</feature>
<evidence type="ECO:0000256" key="4">
    <source>
        <dbReference type="ARBA" id="ARBA00022989"/>
    </source>
</evidence>
<dbReference type="KEGG" id="fas:105266327"/>
<name>A0A9R1TZS4_9HYME</name>
<dbReference type="PROSITE" id="PS50262">
    <property type="entry name" value="G_PROTEIN_RECEP_F1_2"/>
    <property type="match status" value="1"/>
</dbReference>
<feature type="transmembrane region" description="Helical" evidence="6">
    <location>
        <begin position="339"/>
        <end position="357"/>
    </location>
</feature>
<keyword evidence="3 6" id="KW-0812">Transmembrane</keyword>
<feature type="transmembrane region" description="Helical" evidence="6">
    <location>
        <begin position="281"/>
        <end position="305"/>
    </location>
</feature>
<dbReference type="InterPro" id="IPR052954">
    <property type="entry name" value="GPCR-Ligand_Int"/>
</dbReference>
<reference evidence="9" key="1">
    <citation type="submission" date="2025-08" db="UniProtKB">
        <authorList>
            <consortium name="RefSeq"/>
        </authorList>
    </citation>
    <scope>IDENTIFICATION</scope>
    <source>
        <strain evidence="9">USDA-PBARC FA_bdor</strain>
        <tissue evidence="9">Whole organism</tissue>
    </source>
</reference>
<dbReference type="GO" id="GO:0004930">
    <property type="term" value="F:G protein-coupled receptor activity"/>
    <property type="evidence" value="ECO:0007669"/>
    <property type="project" value="InterPro"/>
</dbReference>
<keyword evidence="8" id="KW-1185">Reference proteome</keyword>
<gene>
    <name evidence="9" type="primary">LOC105266327</name>
</gene>
<keyword evidence="4 6" id="KW-1133">Transmembrane helix</keyword>
<comment type="similarity">
    <text evidence="2">Belongs to the G-protein coupled receptor 1 family.</text>
</comment>
<accession>A0A9R1TZS4</accession>
<protein>
    <submittedName>
        <fullName evidence="9">Uncharacterized protein isoform X1</fullName>
    </submittedName>
</protein>
<evidence type="ECO:0000256" key="6">
    <source>
        <dbReference type="SAM" id="Phobius"/>
    </source>
</evidence>
<dbReference type="PANTHER" id="PTHR46641">
    <property type="entry name" value="FMRFAMIDE RECEPTOR-RELATED"/>
    <property type="match status" value="1"/>
</dbReference>
<evidence type="ECO:0000259" key="7">
    <source>
        <dbReference type="PROSITE" id="PS50262"/>
    </source>
</evidence>
<dbReference type="OrthoDB" id="9990906at2759"/>
<feature type="domain" description="G-protein coupled receptors family 1 profile" evidence="7">
    <location>
        <begin position="77"/>
        <end position="355"/>
    </location>
</feature>
<keyword evidence="5 6" id="KW-0472">Membrane</keyword>
<dbReference type="GO" id="GO:0016020">
    <property type="term" value="C:membrane"/>
    <property type="evidence" value="ECO:0007669"/>
    <property type="project" value="UniProtKB-SubCell"/>
</dbReference>
<evidence type="ECO:0000256" key="5">
    <source>
        <dbReference type="ARBA" id="ARBA00023136"/>
    </source>
</evidence>
<feature type="transmembrane region" description="Helical" evidence="6">
    <location>
        <begin position="65"/>
        <end position="90"/>
    </location>
</feature>
<dbReference type="Gene3D" id="1.20.1070.10">
    <property type="entry name" value="Rhodopsin 7-helix transmembrane proteins"/>
    <property type="match status" value="1"/>
</dbReference>
<dbReference type="GeneID" id="105266327"/>
<dbReference type="InterPro" id="IPR000276">
    <property type="entry name" value="GPCR_Rhodpsn"/>
</dbReference>
<comment type="subcellular location">
    <subcellularLocation>
        <location evidence="1">Membrane</location>
    </subcellularLocation>
</comment>
<feature type="transmembrane region" description="Helical" evidence="6">
    <location>
        <begin position="227"/>
        <end position="251"/>
    </location>
</feature>